<dbReference type="PROSITE" id="PS50102">
    <property type="entry name" value="RRM"/>
    <property type="match status" value="1"/>
</dbReference>
<dbReference type="InParanoid" id="A0A4Q1BC48"/>
<dbReference type="Gene3D" id="3.30.70.330">
    <property type="match status" value="2"/>
</dbReference>
<name>A0A4Q1BC48_TREME</name>
<dbReference type="CDD" id="cd12285">
    <property type="entry name" value="RRM3_RBM39_like"/>
    <property type="match status" value="1"/>
</dbReference>
<proteinExistence type="inferred from homology"/>
<dbReference type="SUPFAM" id="SSF54928">
    <property type="entry name" value="RNA-binding domain, RBD"/>
    <property type="match status" value="2"/>
</dbReference>
<evidence type="ECO:0000259" key="8">
    <source>
        <dbReference type="PROSITE" id="PS50102"/>
    </source>
</evidence>
<dbReference type="GO" id="GO:0005686">
    <property type="term" value="C:U2 snRNP"/>
    <property type="evidence" value="ECO:0007669"/>
    <property type="project" value="TreeGrafter"/>
</dbReference>
<comment type="caution">
    <text evidence="9">The sequence shown here is derived from an EMBL/GenBank/DDBJ whole genome shotgun (WGS) entry which is preliminary data.</text>
</comment>
<evidence type="ECO:0000256" key="2">
    <source>
        <dbReference type="ARBA" id="ARBA00022664"/>
    </source>
</evidence>
<dbReference type="OrthoDB" id="10258585at2759"/>
<evidence type="ECO:0000256" key="4">
    <source>
        <dbReference type="ARBA" id="ARBA00022884"/>
    </source>
</evidence>
<dbReference type="PANTHER" id="PTHR15608">
    <property type="entry name" value="SPLICING FACTOR U2AF-ASSOCIATED PROTEIN 2"/>
    <property type="match status" value="1"/>
</dbReference>
<dbReference type="VEuPathDB" id="FungiDB:TREMEDRAFT_32917"/>
<feature type="region of interest" description="Disordered" evidence="7">
    <location>
        <begin position="100"/>
        <end position="124"/>
    </location>
</feature>
<dbReference type="InterPro" id="IPR000504">
    <property type="entry name" value="RRM_dom"/>
</dbReference>
<dbReference type="InterPro" id="IPR035979">
    <property type="entry name" value="RBD_domain_sf"/>
</dbReference>
<keyword evidence="3" id="KW-0677">Repeat</keyword>
<gene>
    <name evidence="9" type="ORF">M231_07479</name>
</gene>
<keyword evidence="2" id="KW-0507">mRNA processing</keyword>
<feature type="domain" description="RRM" evidence="8">
    <location>
        <begin position="130"/>
        <end position="218"/>
    </location>
</feature>
<reference evidence="9 10" key="1">
    <citation type="submission" date="2016-06" db="EMBL/GenBank/DDBJ databases">
        <title>Evolution of pathogenesis and genome organization in the Tremellales.</title>
        <authorList>
            <person name="Cuomo C."/>
            <person name="Litvintseva A."/>
            <person name="Heitman J."/>
            <person name="Chen Y."/>
            <person name="Sun S."/>
            <person name="Springer D."/>
            <person name="Dromer F."/>
            <person name="Young S."/>
            <person name="Zeng Q."/>
            <person name="Chapman S."/>
            <person name="Gujja S."/>
            <person name="Saif S."/>
            <person name="Birren B."/>
        </authorList>
    </citation>
    <scope>NUCLEOTIDE SEQUENCE [LARGE SCALE GENOMIC DNA]</scope>
    <source>
        <strain evidence="9 10">ATCC 28783</strain>
    </source>
</reference>
<evidence type="ECO:0000256" key="1">
    <source>
        <dbReference type="ARBA" id="ARBA00007747"/>
    </source>
</evidence>
<protein>
    <submittedName>
        <fullName evidence="9">HIV Tat-specific factor 1</fullName>
    </submittedName>
</protein>
<feature type="compositionally biased region" description="Basic and acidic residues" evidence="7">
    <location>
        <begin position="237"/>
        <end position="248"/>
    </location>
</feature>
<organism evidence="9 10">
    <name type="scientific">Tremella mesenterica</name>
    <name type="common">Jelly fungus</name>
    <dbReference type="NCBI Taxonomy" id="5217"/>
    <lineage>
        <taxon>Eukaryota</taxon>
        <taxon>Fungi</taxon>
        <taxon>Dikarya</taxon>
        <taxon>Basidiomycota</taxon>
        <taxon>Agaricomycotina</taxon>
        <taxon>Tremellomycetes</taxon>
        <taxon>Tremellales</taxon>
        <taxon>Tremellaceae</taxon>
        <taxon>Tremella</taxon>
    </lineage>
</organism>
<feature type="region of interest" description="Disordered" evidence="7">
    <location>
        <begin position="222"/>
        <end position="248"/>
    </location>
</feature>
<dbReference type="AlphaFoldDB" id="A0A4Q1BC48"/>
<dbReference type="GO" id="GO:0005684">
    <property type="term" value="C:U2-type spliceosomal complex"/>
    <property type="evidence" value="ECO:0007669"/>
    <property type="project" value="TreeGrafter"/>
</dbReference>
<dbReference type="GO" id="GO:0003723">
    <property type="term" value="F:RNA binding"/>
    <property type="evidence" value="ECO:0007669"/>
    <property type="project" value="UniProtKB-UniRule"/>
</dbReference>
<comment type="similarity">
    <text evidence="1">Belongs to the HTATSF1 family.</text>
</comment>
<sequence>MPPNAPIFGQFEQDPRVHFDKTAGKWQYEDEDTGKEYEWTGKAWIPLIEEEEWKAQQAAYSISGVDETTPSNAALARQQRIEAQRKKKAGNTIDTATTLASISSSSTPDVGITNGKSTSKPVQASAPKKTGVWVTNLPPDTTPELLANVFSKAGVLMIGDDGKPRIKMYYDDEGRFKGEALVLYFKEGSVGLAVTLLDDTELELGGGFGNMRVREAEYEKGDAFGKEGKGEGGNGKVEGEKTGGEKRKNLSHEEKLKMSKRIKRMQEKITWHSDSDSDDPLAPSSGAPKPGASRFTRVVVLKGMFSPKDLDEDPGLLLELKEDVREEAETLGEVTNVVLYDKEEEGVMTIKFKDTISAQACVNKMNGRFFDGRRISASLYTGKERFRRSGRGAEEDEEKSERERLEGFAQWLVDGEGEGE</sequence>
<dbReference type="FunFam" id="3.30.70.330:FF:000105">
    <property type="entry name" value="HIV Tat-specific factor 1 homolog"/>
    <property type="match status" value="1"/>
</dbReference>
<evidence type="ECO:0000256" key="5">
    <source>
        <dbReference type="ARBA" id="ARBA00023187"/>
    </source>
</evidence>
<dbReference type="FunCoup" id="A0A4Q1BC48">
    <property type="interactions" value="90"/>
</dbReference>
<evidence type="ECO:0000256" key="6">
    <source>
        <dbReference type="PROSITE-ProRule" id="PRU00176"/>
    </source>
</evidence>
<keyword evidence="4 6" id="KW-0694">RNA-binding</keyword>
<dbReference type="STRING" id="5217.A0A4Q1BC48"/>
<evidence type="ECO:0000313" key="10">
    <source>
        <dbReference type="Proteomes" id="UP000289152"/>
    </source>
</evidence>
<keyword evidence="10" id="KW-1185">Reference proteome</keyword>
<evidence type="ECO:0000313" key="9">
    <source>
        <dbReference type="EMBL" id="RXK35254.1"/>
    </source>
</evidence>
<dbReference type="SMART" id="SM00360">
    <property type="entry name" value="RRM"/>
    <property type="match status" value="2"/>
</dbReference>
<dbReference type="EMBL" id="SDIL01000148">
    <property type="protein sequence ID" value="RXK35254.1"/>
    <property type="molecule type" value="Genomic_DNA"/>
</dbReference>
<dbReference type="PANTHER" id="PTHR15608:SF0">
    <property type="entry name" value="HIV TAT-SPECIFIC FACTOR 1"/>
    <property type="match status" value="1"/>
</dbReference>
<keyword evidence="5" id="KW-0508">mRNA splicing</keyword>
<dbReference type="Pfam" id="PF00076">
    <property type="entry name" value="RRM_1"/>
    <property type="match status" value="2"/>
</dbReference>
<accession>A0A4Q1BC48</accession>
<dbReference type="Proteomes" id="UP000289152">
    <property type="component" value="Unassembled WGS sequence"/>
</dbReference>
<evidence type="ECO:0000256" key="3">
    <source>
        <dbReference type="ARBA" id="ARBA00022737"/>
    </source>
</evidence>
<dbReference type="GO" id="GO:0000398">
    <property type="term" value="P:mRNA splicing, via spliceosome"/>
    <property type="evidence" value="ECO:0007669"/>
    <property type="project" value="UniProtKB-ARBA"/>
</dbReference>
<dbReference type="InterPro" id="IPR034393">
    <property type="entry name" value="TatSF1-like"/>
</dbReference>
<feature type="region of interest" description="Disordered" evidence="7">
    <location>
        <begin position="270"/>
        <end position="292"/>
    </location>
</feature>
<evidence type="ECO:0000256" key="7">
    <source>
        <dbReference type="SAM" id="MobiDB-lite"/>
    </source>
</evidence>
<dbReference type="InterPro" id="IPR012677">
    <property type="entry name" value="Nucleotide-bd_a/b_plait_sf"/>
</dbReference>